<reference evidence="2" key="2">
    <citation type="submission" date="2018-02" db="UniProtKB">
        <authorList>
            <consortium name="EnsemblMetazoa"/>
        </authorList>
    </citation>
    <scope>IDENTIFICATION</scope>
</reference>
<name>A0A2K6VDQ6_ONCVO</name>
<organism evidence="2 3">
    <name type="scientific">Onchocerca volvulus</name>
    <dbReference type="NCBI Taxonomy" id="6282"/>
    <lineage>
        <taxon>Eukaryota</taxon>
        <taxon>Metazoa</taxon>
        <taxon>Ecdysozoa</taxon>
        <taxon>Nematoda</taxon>
        <taxon>Chromadorea</taxon>
        <taxon>Rhabditida</taxon>
        <taxon>Spirurina</taxon>
        <taxon>Spiruromorpha</taxon>
        <taxon>Filarioidea</taxon>
        <taxon>Onchocercidae</taxon>
        <taxon>Onchocerca</taxon>
    </lineage>
</organism>
<dbReference type="PANTHER" id="PTHR33963">
    <property type="entry name" value="MKRN2 OPPOSITE STRAND PROTEIN"/>
    <property type="match status" value="1"/>
</dbReference>
<dbReference type="PANTHER" id="PTHR33963:SF2">
    <property type="entry name" value="MKRN2 OPPOSITE STRAND PROTEIN"/>
    <property type="match status" value="1"/>
</dbReference>
<dbReference type="InterPro" id="IPR053921">
    <property type="entry name" value="MKRN2OS-like_C"/>
</dbReference>
<keyword evidence="3" id="KW-1185">Reference proteome</keyword>
<dbReference type="AlphaFoldDB" id="A0A2K6VDQ6"/>
<dbReference type="InterPro" id="IPR032016">
    <property type="entry name" value="MKRN2OS-like"/>
</dbReference>
<protein>
    <recommendedName>
        <fullName evidence="1">MKRN2 opposite strand protein-like C-terminal domain-containing protein</fullName>
    </recommendedName>
</protein>
<accession>A0A2K6VDQ6</accession>
<feature type="domain" description="MKRN2 opposite strand protein-like C-terminal" evidence="1">
    <location>
        <begin position="42"/>
        <end position="188"/>
    </location>
</feature>
<evidence type="ECO:0000313" key="2">
    <source>
        <dbReference type="EnsemblMetazoa" id="OVOC10180.1"/>
    </source>
</evidence>
<evidence type="ECO:0000259" key="1">
    <source>
        <dbReference type="Pfam" id="PF16044"/>
    </source>
</evidence>
<dbReference type="Pfam" id="PF16044">
    <property type="entry name" value="DUF4796_C"/>
    <property type="match status" value="1"/>
</dbReference>
<evidence type="ECO:0000313" key="3">
    <source>
        <dbReference type="Proteomes" id="UP000024404"/>
    </source>
</evidence>
<proteinExistence type="predicted"/>
<sequence>MKPLILVHNICGWSCITNSLIIRRKFCPKCGMQITANTSRSIFLPSPFISIAPRDCCILLKPSINSFDKYKLGDDLHIGISNSKGFVFSYTTNGIIVESFWHDCLCICHFNDSEMCDKRMKMFIRKYYNRFTRQHYHKRNWNCYDFVVEFLIDIGKLERTACVKEQFVTEHVCKALQRALRYYTLLNRLSQCKVNYLTLS</sequence>
<dbReference type="EMBL" id="CMVM020000326">
    <property type="status" value="NOT_ANNOTATED_CDS"/>
    <property type="molecule type" value="Genomic_DNA"/>
</dbReference>
<reference evidence="3" key="1">
    <citation type="submission" date="2013-10" db="EMBL/GenBank/DDBJ databases">
        <title>Genome sequencing of Onchocerca volvulus.</title>
        <authorList>
            <person name="Cotton J."/>
            <person name="Tsai J."/>
            <person name="Stanley E."/>
            <person name="Tracey A."/>
            <person name="Holroyd N."/>
            <person name="Lustigman S."/>
            <person name="Berriman M."/>
        </authorList>
    </citation>
    <scope>NUCLEOTIDE SEQUENCE</scope>
</reference>
<dbReference type="EnsemblMetazoa" id="OVOC10180.1">
    <property type="protein sequence ID" value="OVOC10180.1"/>
    <property type="gene ID" value="WBGene00246989"/>
</dbReference>
<dbReference type="Proteomes" id="UP000024404">
    <property type="component" value="Unassembled WGS sequence"/>
</dbReference>
<dbReference type="OMA" id="YDFVVEF"/>